<organism evidence="4 5">
    <name type="scientific">Flavobacterium macacae</name>
    <dbReference type="NCBI Taxonomy" id="2488993"/>
    <lineage>
        <taxon>Bacteria</taxon>
        <taxon>Pseudomonadati</taxon>
        <taxon>Bacteroidota</taxon>
        <taxon>Flavobacteriia</taxon>
        <taxon>Flavobacteriales</taxon>
        <taxon>Flavobacteriaceae</taxon>
        <taxon>Flavobacterium</taxon>
    </lineage>
</organism>
<dbReference type="Proteomes" id="UP000271937">
    <property type="component" value="Unassembled WGS sequence"/>
</dbReference>
<dbReference type="AlphaFoldDB" id="A0A3P3WE62"/>
<feature type="signal peptide" evidence="2">
    <location>
        <begin position="1"/>
        <end position="19"/>
    </location>
</feature>
<comment type="caution">
    <text evidence="4">The sequence shown here is derived from an EMBL/GenBank/DDBJ whole genome shotgun (WGS) entry which is preliminary data.</text>
</comment>
<dbReference type="EMBL" id="RQVR01000003">
    <property type="protein sequence ID" value="RRJ93441.1"/>
    <property type="molecule type" value="Genomic_DNA"/>
</dbReference>
<gene>
    <name evidence="4" type="ORF">EG849_03795</name>
</gene>
<evidence type="ECO:0000313" key="4">
    <source>
        <dbReference type="EMBL" id="RRJ93441.1"/>
    </source>
</evidence>
<reference evidence="4 5" key="1">
    <citation type="submission" date="2018-11" db="EMBL/GenBank/DDBJ databases">
        <title>Flavobacterium sp. nov., YIM 102600 draft genome.</title>
        <authorList>
            <person name="Li G."/>
            <person name="Jiang Y."/>
        </authorList>
    </citation>
    <scope>NUCLEOTIDE SEQUENCE [LARGE SCALE GENOMIC DNA]</scope>
    <source>
        <strain evidence="4 5">YIM 102600</strain>
    </source>
</reference>
<keyword evidence="5" id="KW-1185">Reference proteome</keyword>
<evidence type="ECO:0000313" key="5">
    <source>
        <dbReference type="Proteomes" id="UP000271937"/>
    </source>
</evidence>
<proteinExistence type="predicted"/>
<evidence type="ECO:0000256" key="2">
    <source>
        <dbReference type="SAM" id="SignalP"/>
    </source>
</evidence>
<evidence type="ECO:0000256" key="1">
    <source>
        <dbReference type="ARBA" id="ARBA00022729"/>
    </source>
</evidence>
<evidence type="ECO:0000259" key="3">
    <source>
        <dbReference type="Pfam" id="PF18962"/>
    </source>
</evidence>
<dbReference type="NCBIfam" id="TIGR04183">
    <property type="entry name" value="Por_Secre_tail"/>
    <property type="match status" value="1"/>
</dbReference>
<dbReference type="Pfam" id="PF18962">
    <property type="entry name" value="Por_Secre_tail"/>
    <property type="match status" value="1"/>
</dbReference>
<protein>
    <submittedName>
        <fullName evidence="4">T9SS C-terminal target domain-containing protein</fullName>
    </submittedName>
</protein>
<sequence length="241" mass="26358">MKKLYVLFFFAITSSFAQQGSLCTDPIVIISLPYTTTDNTANYGDNYDPATTSSPTCSTTSSGNYYHGGNDVIYSYTPTQSGTIKIEMPSAVGWSGLFVYTDCADIGVTYAACSTSISTGNRTINNFAVTAGQTYYFFLSTWPNPQTMAYTLNVTQLTLNINEFEATQKIGLYPNPVKDKLQIQSNLDITSASIISINGQVIRKVEVKDNTIPMEDLQSGLYIVQLNTANGSILHQKITKL</sequence>
<feature type="chain" id="PRO_5017983459" evidence="2">
    <location>
        <begin position="20"/>
        <end position="241"/>
    </location>
</feature>
<dbReference type="OrthoDB" id="8737820at2"/>
<dbReference type="InterPro" id="IPR026444">
    <property type="entry name" value="Secre_tail"/>
</dbReference>
<keyword evidence="1 2" id="KW-0732">Signal</keyword>
<feature type="domain" description="Secretion system C-terminal sorting" evidence="3">
    <location>
        <begin position="172"/>
        <end position="238"/>
    </location>
</feature>
<name>A0A3P3WE62_9FLAO</name>
<accession>A0A3P3WE62</accession>
<dbReference type="RefSeq" id="WP_125011758.1">
    <property type="nucleotide sequence ID" value="NZ_RQVR01000003.1"/>
</dbReference>